<sequence>MDPASLAFGVVSLAMQLMQTTTAIKKLIADYKSAARDLAVLSDKLDDIEAVCHSLEVVLASFDEIRNPWEATLLNKLYKTIGDCRDNVSLTYDAVHKVTARRKNGRPSLATVGSLFLQHRAQIRQCNDDLDRSLSSLQLHMTTNILVTNMRPLVLPSQGHPPVSTLALEEGRSNETVSVPHRNRKFSSCKGNSDTRTTHWRWSWSTLGYLQTKKTLKKTPGFSETDSQKTEQDLSILAAVPMWKLYVKLSIRRGSLSPLSVSLHFPHIIDFAPGSSEIGDQLADALFYDDVGMVRDYFCEGLITPYSTVTWSIGLFTDDETTFYGYSILCGADNVCQFLLDQTRESLQRTSSHISPKHPPHYFCDDYGLQHLMFDYVDLRGDSLTHHEFSTLLNNISSAHDIKTYVDYCKQCLSNQWEPFNLCVYSYVVCEFEEFYSRRNGLLDDWTPVLADILLSGVDIHTTTWLGRKSEKRQGLSAFHGILSRFSSAQEALEQCSLWLDLLERVGVDIEEYLDIEINHCTTTWHQKRREKAAPRKILTIQEYRGRRMPCWVKVIDDSCPVPELLLEFPHFLDSGLWGVTLRTCTKYPLHRAWRECAAEIYPDGSSSWPFSCPIEQITMGGLLGYEGADVHFQLYDDLELACYLKQRRFKRKQRRKRRKLRKTGKTGKTGQRFSNSMPGAWIDG</sequence>
<dbReference type="AlphaFoldDB" id="A0A3M2S2S4"/>
<organism evidence="2 3">
    <name type="scientific">Fusarium kuroshium</name>
    <dbReference type="NCBI Taxonomy" id="2010991"/>
    <lineage>
        <taxon>Eukaryota</taxon>
        <taxon>Fungi</taxon>
        <taxon>Dikarya</taxon>
        <taxon>Ascomycota</taxon>
        <taxon>Pezizomycotina</taxon>
        <taxon>Sordariomycetes</taxon>
        <taxon>Hypocreomycetidae</taxon>
        <taxon>Hypocreales</taxon>
        <taxon>Nectriaceae</taxon>
        <taxon>Fusarium</taxon>
        <taxon>Fusarium solani species complex</taxon>
    </lineage>
</organism>
<feature type="compositionally biased region" description="Basic residues" evidence="1">
    <location>
        <begin position="653"/>
        <end position="666"/>
    </location>
</feature>
<dbReference type="STRING" id="2010991.A0A3M2S2S4"/>
<comment type="caution">
    <text evidence="2">The sequence shown here is derived from an EMBL/GenBank/DDBJ whole genome shotgun (WGS) entry which is preliminary data.</text>
</comment>
<dbReference type="OrthoDB" id="270167at2759"/>
<evidence type="ECO:0008006" key="4">
    <source>
        <dbReference type="Google" id="ProtNLM"/>
    </source>
</evidence>
<proteinExistence type="predicted"/>
<dbReference type="Proteomes" id="UP000277212">
    <property type="component" value="Unassembled WGS sequence"/>
</dbReference>
<evidence type="ECO:0000313" key="2">
    <source>
        <dbReference type="EMBL" id="RMJ11814.1"/>
    </source>
</evidence>
<name>A0A3M2S2S4_9HYPO</name>
<keyword evidence="3" id="KW-1185">Reference proteome</keyword>
<dbReference type="EMBL" id="NKUJ01000155">
    <property type="protein sequence ID" value="RMJ11814.1"/>
    <property type="molecule type" value="Genomic_DNA"/>
</dbReference>
<gene>
    <name evidence="2" type="ORF">CDV36_008531</name>
</gene>
<feature type="region of interest" description="Disordered" evidence="1">
    <location>
        <begin position="653"/>
        <end position="685"/>
    </location>
</feature>
<protein>
    <recommendedName>
        <fullName evidence="4">Fungal N-terminal domain-containing protein</fullName>
    </recommendedName>
</protein>
<evidence type="ECO:0000313" key="3">
    <source>
        <dbReference type="Proteomes" id="UP000277212"/>
    </source>
</evidence>
<reference evidence="2 3" key="1">
    <citation type="submission" date="2017-06" db="EMBL/GenBank/DDBJ databases">
        <title>Comparative genomic analysis of Ambrosia Fusariam Clade fungi.</title>
        <authorList>
            <person name="Stajich J.E."/>
            <person name="Carrillo J."/>
            <person name="Kijimoto T."/>
            <person name="Eskalen A."/>
            <person name="O'Donnell K."/>
            <person name="Kasson M."/>
        </authorList>
    </citation>
    <scope>NUCLEOTIDE SEQUENCE [LARGE SCALE GENOMIC DNA]</scope>
    <source>
        <strain evidence="2">UCR3666</strain>
    </source>
</reference>
<evidence type="ECO:0000256" key="1">
    <source>
        <dbReference type="SAM" id="MobiDB-lite"/>
    </source>
</evidence>
<accession>A0A3M2S2S4</accession>